<protein>
    <submittedName>
        <fullName evidence="2">Uncharacterized protein</fullName>
    </submittedName>
</protein>
<organism evidence="2 3">
    <name type="scientific">Araneus ventricosus</name>
    <name type="common">Orbweaver spider</name>
    <name type="synonym">Epeira ventricosa</name>
    <dbReference type="NCBI Taxonomy" id="182803"/>
    <lineage>
        <taxon>Eukaryota</taxon>
        <taxon>Metazoa</taxon>
        <taxon>Ecdysozoa</taxon>
        <taxon>Arthropoda</taxon>
        <taxon>Chelicerata</taxon>
        <taxon>Arachnida</taxon>
        <taxon>Araneae</taxon>
        <taxon>Araneomorphae</taxon>
        <taxon>Entelegynae</taxon>
        <taxon>Araneoidea</taxon>
        <taxon>Araneidae</taxon>
        <taxon>Araneus</taxon>
    </lineage>
</organism>
<keyword evidence="3" id="KW-1185">Reference proteome</keyword>
<dbReference type="Proteomes" id="UP000499080">
    <property type="component" value="Unassembled WGS sequence"/>
</dbReference>
<dbReference type="AlphaFoldDB" id="A0A4Y2QKY2"/>
<gene>
    <name evidence="2" type="ORF">AVEN_7703_1</name>
</gene>
<comment type="caution">
    <text evidence="2">The sequence shown here is derived from an EMBL/GenBank/DDBJ whole genome shotgun (WGS) entry which is preliminary data.</text>
</comment>
<evidence type="ECO:0000256" key="1">
    <source>
        <dbReference type="SAM" id="MobiDB-lite"/>
    </source>
</evidence>
<feature type="region of interest" description="Disordered" evidence="1">
    <location>
        <begin position="89"/>
        <end position="118"/>
    </location>
</feature>
<evidence type="ECO:0000313" key="2">
    <source>
        <dbReference type="EMBL" id="GBN63957.1"/>
    </source>
</evidence>
<sequence>MILTDFLPQFYQRRVCKYAGRRVPGSKPNPLKIRRVWGLLNVKSDVVAKRPPACTVPRTHSAPVCLHGLMPTTGRRSWCGAKIPTLARPTQEGCKAGRGPAGREPPHQHAEDGIYQVQ</sequence>
<reference evidence="2 3" key="1">
    <citation type="journal article" date="2019" name="Sci. Rep.">
        <title>Orb-weaving spider Araneus ventricosus genome elucidates the spidroin gene catalogue.</title>
        <authorList>
            <person name="Kono N."/>
            <person name="Nakamura H."/>
            <person name="Ohtoshi R."/>
            <person name="Moran D.A.P."/>
            <person name="Shinohara A."/>
            <person name="Yoshida Y."/>
            <person name="Fujiwara M."/>
            <person name="Mori M."/>
            <person name="Tomita M."/>
            <person name="Arakawa K."/>
        </authorList>
    </citation>
    <scope>NUCLEOTIDE SEQUENCE [LARGE SCALE GENOMIC DNA]</scope>
</reference>
<name>A0A4Y2QKY2_ARAVE</name>
<accession>A0A4Y2QKY2</accession>
<evidence type="ECO:0000313" key="3">
    <source>
        <dbReference type="Proteomes" id="UP000499080"/>
    </source>
</evidence>
<proteinExistence type="predicted"/>
<dbReference type="EMBL" id="BGPR01014151">
    <property type="protein sequence ID" value="GBN63957.1"/>
    <property type="molecule type" value="Genomic_DNA"/>
</dbReference>